<feature type="domain" description="MSP" evidence="6">
    <location>
        <begin position="65"/>
        <end position="184"/>
    </location>
</feature>
<proteinExistence type="inferred from homology"/>
<evidence type="ECO:0000256" key="1">
    <source>
        <dbReference type="ARBA" id="ARBA00004211"/>
    </source>
</evidence>
<keyword evidence="8" id="KW-1185">Reference proteome</keyword>
<protein>
    <recommendedName>
        <fullName evidence="6">MSP domain-containing protein</fullName>
    </recommendedName>
</protein>
<keyword evidence="5" id="KW-0472">Membrane</keyword>
<evidence type="ECO:0000313" key="8">
    <source>
        <dbReference type="Proteomes" id="UP001189429"/>
    </source>
</evidence>
<dbReference type="InterPro" id="IPR000535">
    <property type="entry name" value="MSP_dom"/>
</dbReference>
<accession>A0ABN9VEY7</accession>
<dbReference type="Gene3D" id="2.60.40.10">
    <property type="entry name" value="Immunoglobulins"/>
    <property type="match status" value="1"/>
</dbReference>
<dbReference type="Pfam" id="PF00635">
    <property type="entry name" value="Motile_Sperm"/>
    <property type="match status" value="1"/>
</dbReference>
<dbReference type="PANTHER" id="PTHR10809">
    <property type="entry name" value="VESICLE-ASSOCIATED MEMBRANE PROTEIN-ASSOCIATED PROTEIN"/>
    <property type="match status" value="1"/>
</dbReference>
<comment type="similarity">
    <text evidence="2">Belongs to the VAMP-associated protein (VAP) (TC 9.B.17) family.</text>
</comment>
<organism evidence="7 8">
    <name type="scientific">Prorocentrum cordatum</name>
    <dbReference type="NCBI Taxonomy" id="2364126"/>
    <lineage>
        <taxon>Eukaryota</taxon>
        <taxon>Sar</taxon>
        <taxon>Alveolata</taxon>
        <taxon>Dinophyceae</taxon>
        <taxon>Prorocentrales</taxon>
        <taxon>Prorocentraceae</taxon>
        <taxon>Prorocentrum</taxon>
    </lineage>
</organism>
<dbReference type="InterPro" id="IPR013783">
    <property type="entry name" value="Ig-like_fold"/>
</dbReference>
<dbReference type="PROSITE" id="PS50202">
    <property type="entry name" value="MSP"/>
    <property type="match status" value="1"/>
</dbReference>
<comment type="subcellular location">
    <subcellularLocation>
        <location evidence="1">Membrane</location>
        <topology evidence="1">Single-pass type IV membrane protein</topology>
    </subcellularLocation>
</comment>
<keyword evidence="3" id="KW-0812">Transmembrane</keyword>
<dbReference type="InterPro" id="IPR016763">
    <property type="entry name" value="VAP"/>
</dbReference>
<dbReference type="PANTHER" id="PTHR10809:SF6">
    <property type="entry name" value="AT11025P-RELATED"/>
    <property type="match status" value="1"/>
</dbReference>
<sequence length="259" mass="27866">MSWLSGRGPHPAGSVQGWVSSVEGGLQRAPLTRLSGALEPPSGAKSLGHRWRHARTAGDPRAVTLLRLDPEDRLSFRRAPDSREHSRTLRLTNRSGGHVAYKVKTTAPEAYAVQKHLGKIGPGESCDVTIVLQDPCASDPAQVRSHRFLVQAAPVGSPGAITKEAWALLDKGSIQEHCLPVVLDTAGVSAPATASAAASWARTESETELKVKYDELVQYRELLEKETQSIEAELVGLRNPRRTGVAGSGSGWSCCRRQT</sequence>
<reference evidence="7" key="1">
    <citation type="submission" date="2023-10" db="EMBL/GenBank/DDBJ databases">
        <authorList>
            <person name="Chen Y."/>
            <person name="Shah S."/>
            <person name="Dougan E. K."/>
            <person name="Thang M."/>
            <person name="Chan C."/>
        </authorList>
    </citation>
    <scope>NUCLEOTIDE SEQUENCE [LARGE SCALE GENOMIC DNA]</scope>
</reference>
<name>A0ABN9VEY7_9DINO</name>
<evidence type="ECO:0000256" key="2">
    <source>
        <dbReference type="ARBA" id="ARBA00008932"/>
    </source>
</evidence>
<gene>
    <name evidence="7" type="ORF">PCOR1329_LOCUS57449</name>
</gene>
<dbReference type="InterPro" id="IPR008962">
    <property type="entry name" value="PapD-like_sf"/>
</dbReference>
<dbReference type="EMBL" id="CAUYUJ010017098">
    <property type="protein sequence ID" value="CAK0871702.1"/>
    <property type="molecule type" value="Genomic_DNA"/>
</dbReference>
<evidence type="ECO:0000259" key="6">
    <source>
        <dbReference type="PROSITE" id="PS50202"/>
    </source>
</evidence>
<comment type="caution">
    <text evidence="7">The sequence shown here is derived from an EMBL/GenBank/DDBJ whole genome shotgun (WGS) entry which is preliminary data.</text>
</comment>
<dbReference type="SUPFAM" id="SSF49354">
    <property type="entry name" value="PapD-like"/>
    <property type="match status" value="1"/>
</dbReference>
<keyword evidence="4" id="KW-1133">Transmembrane helix</keyword>
<evidence type="ECO:0000256" key="4">
    <source>
        <dbReference type="ARBA" id="ARBA00022989"/>
    </source>
</evidence>
<dbReference type="Proteomes" id="UP001189429">
    <property type="component" value="Unassembled WGS sequence"/>
</dbReference>
<evidence type="ECO:0000256" key="5">
    <source>
        <dbReference type="ARBA" id="ARBA00023136"/>
    </source>
</evidence>
<evidence type="ECO:0000313" key="7">
    <source>
        <dbReference type="EMBL" id="CAK0871702.1"/>
    </source>
</evidence>
<evidence type="ECO:0000256" key="3">
    <source>
        <dbReference type="ARBA" id="ARBA00022692"/>
    </source>
</evidence>